<evidence type="ECO:0000256" key="7">
    <source>
        <dbReference type="PROSITE-ProRule" id="PRU00473"/>
    </source>
</evidence>
<evidence type="ECO:0000313" key="12">
    <source>
        <dbReference type="Proteomes" id="UP000653472"/>
    </source>
</evidence>
<protein>
    <submittedName>
        <fullName evidence="11">Flagellar motor protein MotB</fullName>
    </submittedName>
</protein>
<evidence type="ECO:0000256" key="5">
    <source>
        <dbReference type="ARBA" id="ARBA00022989"/>
    </source>
</evidence>
<dbReference type="Pfam" id="PF00691">
    <property type="entry name" value="OmpA"/>
    <property type="match status" value="1"/>
</dbReference>
<gene>
    <name evidence="11" type="primary">motB</name>
    <name evidence="11" type="ORF">G7Y82_19950</name>
</gene>
<evidence type="ECO:0000256" key="8">
    <source>
        <dbReference type="SAM" id="MobiDB-lite"/>
    </source>
</evidence>
<dbReference type="AlphaFoldDB" id="A0A969WE68"/>
<proteinExistence type="inferred from homology"/>
<name>A0A969WE68_9GAMM</name>
<evidence type="ECO:0000313" key="11">
    <source>
        <dbReference type="EMBL" id="NKF24589.1"/>
    </source>
</evidence>
<dbReference type="InterPro" id="IPR036737">
    <property type="entry name" value="OmpA-like_sf"/>
</dbReference>
<comment type="similarity">
    <text evidence="2">Belongs to the MotB family.</text>
</comment>
<keyword evidence="5 9" id="KW-1133">Transmembrane helix</keyword>
<dbReference type="GO" id="GO:0005886">
    <property type="term" value="C:plasma membrane"/>
    <property type="evidence" value="ECO:0007669"/>
    <property type="project" value="UniProtKB-SubCell"/>
</dbReference>
<feature type="transmembrane region" description="Helical" evidence="9">
    <location>
        <begin position="28"/>
        <end position="47"/>
    </location>
</feature>
<keyword evidence="6 7" id="KW-0472">Membrane</keyword>
<dbReference type="Pfam" id="PF13677">
    <property type="entry name" value="MotB_plug"/>
    <property type="match status" value="1"/>
</dbReference>
<dbReference type="Gene3D" id="3.30.1330.60">
    <property type="entry name" value="OmpA-like domain"/>
    <property type="match status" value="1"/>
</dbReference>
<accession>A0A969WE68</accession>
<evidence type="ECO:0000256" key="3">
    <source>
        <dbReference type="ARBA" id="ARBA00022475"/>
    </source>
</evidence>
<evidence type="ECO:0000256" key="9">
    <source>
        <dbReference type="SAM" id="Phobius"/>
    </source>
</evidence>
<evidence type="ECO:0000256" key="6">
    <source>
        <dbReference type="ARBA" id="ARBA00023136"/>
    </source>
</evidence>
<keyword evidence="11" id="KW-0282">Flagellum</keyword>
<dbReference type="Proteomes" id="UP000653472">
    <property type="component" value="Unassembled WGS sequence"/>
</dbReference>
<keyword evidence="11" id="KW-0969">Cilium</keyword>
<organism evidence="11 12">
    <name type="scientific">Solimonas marina</name>
    <dbReference type="NCBI Taxonomy" id="2714601"/>
    <lineage>
        <taxon>Bacteria</taxon>
        <taxon>Pseudomonadati</taxon>
        <taxon>Pseudomonadota</taxon>
        <taxon>Gammaproteobacteria</taxon>
        <taxon>Nevskiales</taxon>
        <taxon>Nevskiaceae</taxon>
        <taxon>Solimonas</taxon>
    </lineage>
</organism>
<dbReference type="CDD" id="cd07185">
    <property type="entry name" value="OmpA_C-like"/>
    <property type="match status" value="1"/>
</dbReference>
<dbReference type="PROSITE" id="PS51123">
    <property type="entry name" value="OMPA_2"/>
    <property type="match status" value="1"/>
</dbReference>
<dbReference type="SUPFAM" id="SSF103088">
    <property type="entry name" value="OmpA-like"/>
    <property type="match status" value="1"/>
</dbReference>
<feature type="region of interest" description="Disordered" evidence="8">
    <location>
        <begin position="72"/>
        <end position="93"/>
    </location>
</feature>
<evidence type="ECO:0000256" key="4">
    <source>
        <dbReference type="ARBA" id="ARBA00022692"/>
    </source>
</evidence>
<dbReference type="EMBL" id="JAAVXB010000017">
    <property type="protein sequence ID" value="NKF24589.1"/>
    <property type="molecule type" value="Genomic_DNA"/>
</dbReference>
<evidence type="ECO:0000256" key="1">
    <source>
        <dbReference type="ARBA" id="ARBA00004162"/>
    </source>
</evidence>
<dbReference type="PANTHER" id="PTHR30329:SF21">
    <property type="entry name" value="LIPOPROTEIN YIAD-RELATED"/>
    <property type="match status" value="1"/>
</dbReference>
<reference evidence="11" key="1">
    <citation type="submission" date="2020-03" db="EMBL/GenBank/DDBJ databases">
        <title>Solimonas marina sp. nov., isolated from deep seawater of the Pacific Ocean.</title>
        <authorList>
            <person name="Liu X."/>
            <person name="Lai Q."/>
            <person name="Sun F."/>
            <person name="Gai Y."/>
            <person name="Li G."/>
            <person name="Shao Z."/>
        </authorList>
    </citation>
    <scope>NUCLEOTIDE SEQUENCE</scope>
    <source>
        <strain evidence="11">C16B3</strain>
    </source>
</reference>
<dbReference type="PANTHER" id="PTHR30329">
    <property type="entry name" value="STATOR ELEMENT OF FLAGELLAR MOTOR COMPLEX"/>
    <property type="match status" value="1"/>
</dbReference>
<sequence length="340" mass="36218">MANESAEIIIRRVKKVQGGGHHGGAWKVAYADFVTAMMAFFMVMWIVGISDKQQRAAISDYFNNPSATIGTAQQPAAGANGPGGPSSSVIQLNGSMNRPMMDDVVQREKLPPSSPEEARKVAQEQDRKRLEALRVELMKAISQSQALEPFKDQLLLDITKEGLRIQIVDKQNRPMFDLGGASLKSYTTTILAELAKFIDTVPNHISITGHTDTTQYGNDGGYTNWELSTDRANAARRALIAGGMQADKIDRIVGLASTVLFDKQHPDNPINRRISIIVMNQDTEADRRNEAAAVSDVPTPADGVVAATGDGAATVGEAPASVPAAAPAAATAAAVRASSP</sequence>
<evidence type="ECO:0000259" key="10">
    <source>
        <dbReference type="PROSITE" id="PS51123"/>
    </source>
</evidence>
<comment type="subcellular location">
    <subcellularLocation>
        <location evidence="1">Cell membrane</location>
        <topology evidence="1">Single-pass membrane protein</topology>
    </subcellularLocation>
</comment>
<dbReference type="InterPro" id="IPR050330">
    <property type="entry name" value="Bact_OuterMem_StrucFunc"/>
</dbReference>
<dbReference type="InterPro" id="IPR025713">
    <property type="entry name" value="MotB-like_N_dom"/>
</dbReference>
<keyword evidence="3" id="KW-1003">Cell membrane</keyword>
<dbReference type="NCBIfam" id="NF006548">
    <property type="entry name" value="PRK09041.1"/>
    <property type="match status" value="1"/>
</dbReference>
<keyword evidence="12" id="KW-1185">Reference proteome</keyword>
<feature type="domain" description="OmpA-like" evidence="10">
    <location>
        <begin position="163"/>
        <end position="282"/>
    </location>
</feature>
<dbReference type="InterPro" id="IPR006665">
    <property type="entry name" value="OmpA-like"/>
</dbReference>
<evidence type="ECO:0000256" key="2">
    <source>
        <dbReference type="ARBA" id="ARBA00008914"/>
    </source>
</evidence>
<keyword evidence="4 9" id="KW-0812">Transmembrane</keyword>
<keyword evidence="11" id="KW-0966">Cell projection</keyword>
<comment type="caution">
    <text evidence="11">The sequence shown here is derived from an EMBL/GenBank/DDBJ whole genome shotgun (WGS) entry which is preliminary data.</text>
</comment>